<evidence type="ECO:0000313" key="2">
    <source>
        <dbReference type="EMBL" id="KAK8838194.1"/>
    </source>
</evidence>
<organism evidence="2 3">
    <name type="scientific">Tritrichomonas musculus</name>
    <dbReference type="NCBI Taxonomy" id="1915356"/>
    <lineage>
        <taxon>Eukaryota</taxon>
        <taxon>Metamonada</taxon>
        <taxon>Parabasalia</taxon>
        <taxon>Tritrichomonadida</taxon>
        <taxon>Tritrichomonadidae</taxon>
        <taxon>Tritrichomonas</taxon>
    </lineage>
</organism>
<evidence type="ECO:0000313" key="3">
    <source>
        <dbReference type="Proteomes" id="UP001470230"/>
    </source>
</evidence>
<evidence type="ECO:0000256" key="1">
    <source>
        <dbReference type="SAM" id="Phobius"/>
    </source>
</evidence>
<gene>
    <name evidence="2" type="ORF">M9Y10_035613</name>
</gene>
<proteinExistence type="predicted"/>
<keyword evidence="3" id="KW-1185">Reference proteome</keyword>
<accession>A0ABR2GWA6</accession>
<name>A0ABR2GWA6_9EUKA</name>
<keyword evidence="1" id="KW-0812">Transmembrane</keyword>
<dbReference type="EMBL" id="JAPFFF010000056">
    <property type="protein sequence ID" value="KAK8838194.1"/>
    <property type="molecule type" value="Genomic_DNA"/>
</dbReference>
<comment type="caution">
    <text evidence="2">The sequence shown here is derived from an EMBL/GenBank/DDBJ whole genome shotgun (WGS) entry which is preliminary data.</text>
</comment>
<reference evidence="2 3" key="1">
    <citation type="submission" date="2024-04" db="EMBL/GenBank/DDBJ databases">
        <title>Tritrichomonas musculus Genome.</title>
        <authorList>
            <person name="Alves-Ferreira E."/>
            <person name="Grigg M."/>
            <person name="Lorenzi H."/>
            <person name="Galac M."/>
        </authorList>
    </citation>
    <scope>NUCLEOTIDE SEQUENCE [LARGE SCALE GENOMIC DNA]</scope>
    <source>
        <strain evidence="2 3">EAF2021</strain>
    </source>
</reference>
<dbReference type="Proteomes" id="UP001470230">
    <property type="component" value="Unassembled WGS sequence"/>
</dbReference>
<keyword evidence="1" id="KW-1133">Transmembrane helix</keyword>
<protein>
    <submittedName>
        <fullName evidence="2">Uncharacterized protein</fullName>
    </submittedName>
</protein>
<sequence length="392" mass="43733">MTLLLYISFAASTIFRAKVDVGAKQFFQIPDGYHEASITLQAGTALMMVEWDNAIMNIIIGSQRKITITKDLGYSLFTFKDGAIVNLEFPGKCSYYGFSAPTSSSIAGAIIHASNLQKEEITVEKNNRNIYLNSVGVYKLSTDLNTECSLFQSSILSYKSNNVWLETSDYDSLNLDSVEDTATFYMGGCITQGKLYIESKEGLTPTVPTMINIEFKKTDDKTNFAENMAYGGYGNTEISEKIEDLAYYKYVFIENCISNSKDNHLYFRGYDGVEKEVKSGELFFEAAKAHFTVDVSISSKKCNKMRFGMYSSGDIKPSYDHHPIREYIYDDLLPSDCFVKPPKVGKGIIALIVVLVIVVVVVVVVVVVIVVIKKKRANHSSQENNDTNAENV</sequence>
<keyword evidence="1" id="KW-0472">Membrane</keyword>
<feature type="transmembrane region" description="Helical" evidence="1">
    <location>
        <begin position="348"/>
        <end position="372"/>
    </location>
</feature>